<accession>A0A5B7DDY8</accession>
<organism evidence="2 3">
    <name type="scientific">Portunus trituberculatus</name>
    <name type="common">Swimming crab</name>
    <name type="synonym">Neptunus trituberculatus</name>
    <dbReference type="NCBI Taxonomy" id="210409"/>
    <lineage>
        <taxon>Eukaryota</taxon>
        <taxon>Metazoa</taxon>
        <taxon>Ecdysozoa</taxon>
        <taxon>Arthropoda</taxon>
        <taxon>Crustacea</taxon>
        <taxon>Multicrustacea</taxon>
        <taxon>Malacostraca</taxon>
        <taxon>Eumalacostraca</taxon>
        <taxon>Eucarida</taxon>
        <taxon>Decapoda</taxon>
        <taxon>Pleocyemata</taxon>
        <taxon>Brachyura</taxon>
        <taxon>Eubrachyura</taxon>
        <taxon>Portunoidea</taxon>
        <taxon>Portunidae</taxon>
        <taxon>Portuninae</taxon>
        <taxon>Portunus</taxon>
    </lineage>
</organism>
<evidence type="ECO:0000313" key="3">
    <source>
        <dbReference type="Proteomes" id="UP000324222"/>
    </source>
</evidence>
<proteinExistence type="predicted"/>
<keyword evidence="3" id="KW-1185">Reference proteome</keyword>
<sequence>MTTKPHIPPVPSHYLLLLLTRYCDLREELKEDSIKVIKVKFNTGIRSVRGGGRGTRVYRERGVSPNAPPLHQHEPYVFIKPNVRAAVLVTPASHRKTDVCQLRSPRT</sequence>
<dbReference type="AlphaFoldDB" id="A0A5B7DDY8"/>
<dbReference type="EMBL" id="VSRR010000771">
    <property type="protein sequence ID" value="MPC19449.1"/>
    <property type="molecule type" value="Genomic_DNA"/>
</dbReference>
<reference evidence="2 3" key="1">
    <citation type="submission" date="2019-05" db="EMBL/GenBank/DDBJ databases">
        <title>Another draft genome of Portunus trituberculatus and its Hox gene families provides insights of decapod evolution.</title>
        <authorList>
            <person name="Jeong J.-H."/>
            <person name="Song I."/>
            <person name="Kim S."/>
            <person name="Choi T."/>
            <person name="Kim D."/>
            <person name="Ryu S."/>
            <person name="Kim W."/>
        </authorList>
    </citation>
    <scope>NUCLEOTIDE SEQUENCE [LARGE SCALE GENOMIC DNA]</scope>
    <source>
        <tissue evidence="2">Muscle</tissue>
    </source>
</reference>
<comment type="caution">
    <text evidence="2">The sequence shown here is derived from an EMBL/GenBank/DDBJ whole genome shotgun (WGS) entry which is preliminary data.</text>
</comment>
<evidence type="ECO:0000313" key="2">
    <source>
        <dbReference type="EMBL" id="MPC19449.1"/>
    </source>
</evidence>
<feature type="region of interest" description="Disordered" evidence="1">
    <location>
        <begin position="50"/>
        <end position="71"/>
    </location>
</feature>
<gene>
    <name evidence="2" type="ORF">E2C01_012363</name>
</gene>
<protein>
    <submittedName>
        <fullName evidence="2">Uncharacterized protein</fullName>
    </submittedName>
</protein>
<dbReference type="Proteomes" id="UP000324222">
    <property type="component" value="Unassembled WGS sequence"/>
</dbReference>
<evidence type="ECO:0000256" key="1">
    <source>
        <dbReference type="SAM" id="MobiDB-lite"/>
    </source>
</evidence>
<name>A0A5B7DDY8_PORTR</name>